<reference evidence="2 3" key="1">
    <citation type="submission" date="2019-03" db="EMBL/GenBank/DDBJ databases">
        <title>Thermus tengchongensis species for the arsenic transformation mechanism.</title>
        <authorList>
            <person name="Yuan G.C."/>
        </authorList>
    </citation>
    <scope>NUCLEOTIDE SEQUENCE [LARGE SCALE GENOMIC DNA]</scope>
    <source>
        <strain evidence="2 3">15Y</strain>
    </source>
</reference>
<dbReference type="InterPro" id="IPR038495">
    <property type="entry name" value="ATPase_E_C"/>
</dbReference>
<dbReference type="OrthoDB" id="26328at2"/>
<dbReference type="AlphaFoldDB" id="A0A4Y9F0M9"/>
<dbReference type="STRING" id="1449357.GCA_000744175_02085"/>
<dbReference type="SUPFAM" id="SSF160527">
    <property type="entry name" value="V-type ATPase subunit E-like"/>
    <property type="match status" value="1"/>
</dbReference>
<sequence length="188" mass="20170">MSKLEAILSQEVEAEIQALLGEARAKAEAVVAEARSKAEALLSARKRALEASLQAALRRTESAGELLLATARTEAKGEVLSQVKAKVEEALRALPDSPDWPQVLRKLAEEALAALGEPEALASHPDNLPHLEGLARERGLELRADPVLRLGVRAIGKGGRTQVENALLSRLERAWDALSSKVAQVVWG</sequence>
<dbReference type="Gene3D" id="1.20.5.620">
    <property type="entry name" value="F1F0 ATP synthase subunit B, membrane domain"/>
    <property type="match status" value="1"/>
</dbReference>
<evidence type="ECO:0000313" key="1">
    <source>
        <dbReference type="EMBL" id="HGL49169.1"/>
    </source>
</evidence>
<comment type="caution">
    <text evidence="1">The sequence shown here is derived from an EMBL/GenBank/DDBJ whole genome shotgun (WGS) entry which is preliminary data.</text>
</comment>
<keyword evidence="3" id="KW-1185">Reference proteome</keyword>
<gene>
    <name evidence="2" type="ORF">E0489_00815</name>
    <name evidence="1" type="ORF">ENU54_00920</name>
</gene>
<dbReference type="EMBL" id="DTCX01000050">
    <property type="protein sequence ID" value="HGL49169.1"/>
    <property type="molecule type" value="Genomic_DNA"/>
</dbReference>
<protein>
    <submittedName>
        <fullName evidence="1">V-type ATP synthase subunit E</fullName>
    </submittedName>
</protein>
<organism evidence="1">
    <name type="scientific">Thermus tengchongensis</name>
    <dbReference type="NCBI Taxonomy" id="1214928"/>
    <lineage>
        <taxon>Bacteria</taxon>
        <taxon>Thermotogati</taxon>
        <taxon>Deinococcota</taxon>
        <taxon>Deinococci</taxon>
        <taxon>Thermales</taxon>
        <taxon>Thermaceae</taxon>
        <taxon>Thermus</taxon>
    </lineage>
</organism>
<dbReference type="Proteomes" id="UP000297244">
    <property type="component" value="Unassembled WGS sequence"/>
</dbReference>
<reference evidence="1" key="2">
    <citation type="journal article" date="2020" name="mSystems">
        <title>Genome- and Community-Level Interaction Insights into Carbon Utilization and Element Cycling Functions of Hydrothermarchaeota in Hydrothermal Sediment.</title>
        <authorList>
            <person name="Zhou Z."/>
            <person name="Liu Y."/>
            <person name="Xu W."/>
            <person name="Pan J."/>
            <person name="Luo Z.H."/>
            <person name="Li M."/>
        </authorList>
    </citation>
    <scope>NUCLEOTIDE SEQUENCE [LARGE SCALE GENOMIC DNA]</scope>
    <source>
        <strain evidence="1">SpSt-679</strain>
    </source>
</reference>
<proteinExistence type="predicted"/>
<dbReference type="EMBL" id="SKBL01000001">
    <property type="protein sequence ID" value="TFU18094.1"/>
    <property type="molecule type" value="Genomic_DNA"/>
</dbReference>
<name>A0A4Y9F0M9_9DEIN</name>
<dbReference type="RefSeq" id="WP_038042822.1">
    <property type="nucleotide sequence ID" value="NZ_JAKEDU010000001.1"/>
</dbReference>
<dbReference type="Gene3D" id="3.30.2320.30">
    <property type="entry name" value="ATP synthase, E subunit, C-terminal"/>
    <property type="match status" value="1"/>
</dbReference>
<accession>A0A4Y9F0M9</accession>
<evidence type="ECO:0000313" key="3">
    <source>
        <dbReference type="Proteomes" id="UP000297244"/>
    </source>
</evidence>
<evidence type="ECO:0000313" key="2">
    <source>
        <dbReference type="EMBL" id="TFU18094.1"/>
    </source>
</evidence>